<dbReference type="Proteomes" id="UP001516400">
    <property type="component" value="Unassembled WGS sequence"/>
</dbReference>
<dbReference type="InterPro" id="IPR011011">
    <property type="entry name" value="Znf_FYVE_PHD"/>
</dbReference>
<sequence length="113" mass="12434">MKTGNKSSANKKKVTKKKKASVEPSIEDIDSEIENTLCLYCNGCYLESNEGWAVCSACGKWAHCGCAGIDDEDEDATFTSEFCQQKLIGFFQTPSCPLRYPILPNGGDKIRII</sequence>
<keyword evidence="3" id="KW-1185">Reference proteome</keyword>
<accession>A0ABD2NHT0</accession>
<dbReference type="EMBL" id="JABFTP020000103">
    <property type="protein sequence ID" value="KAL3277932.1"/>
    <property type="molecule type" value="Genomic_DNA"/>
</dbReference>
<dbReference type="Gene3D" id="3.30.40.10">
    <property type="entry name" value="Zinc/RING finger domain, C3HC4 (zinc finger)"/>
    <property type="match status" value="1"/>
</dbReference>
<organism evidence="2 3">
    <name type="scientific">Cryptolaemus montrouzieri</name>
    <dbReference type="NCBI Taxonomy" id="559131"/>
    <lineage>
        <taxon>Eukaryota</taxon>
        <taxon>Metazoa</taxon>
        <taxon>Ecdysozoa</taxon>
        <taxon>Arthropoda</taxon>
        <taxon>Hexapoda</taxon>
        <taxon>Insecta</taxon>
        <taxon>Pterygota</taxon>
        <taxon>Neoptera</taxon>
        <taxon>Endopterygota</taxon>
        <taxon>Coleoptera</taxon>
        <taxon>Polyphaga</taxon>
        <taxon>Cucujiformia</taxon>
        <taxon>Coccinelloidea</taxon>
        <taxon>Coccinellidae</taxon>
        <taxon>Scymninae</taxon>
        <taxon>Scymnini</taxon>
        <taxon>Cryptolaemus</taxon>
    </lineage>
</organism>
<dbReference type="InterPro" id="IPR013083">
    <property type="entry name" value="Znf_RING/FYVE/PHD"/>
</dbReference>
<evidence type="ECO:0000256" key="1">
    <source>
        <dbReference type="SAM" id="MobiDB-lite"/>
    </source>
</evidence>
<reference evidence="2 3" key="1">
    <citation type="journal article" date="2021" name="BMC Biol.">
        <title>Horizontally acquired antibacterial genes associated with adaptive radiation of ladybird beetles.</title>
        <authorList>
            <person name="Li H.S."/>
            <person name="Tang X.F."/>
            <person name="Huang Y.H."/>
            <person name="Xu Z.Y."/>
            <person name="Chen M.L."/>
            <person name="Du X.Y."/>
            <person name="Qiu B.Y."/>
            <person name="Chen P.T."/>
            <person name="Zhang W."/>
            <person name="Slipinski A."/>
            <person name="Escalona H.E."/>
            <person name="Waterhouse R.M."/>
            <person name="Zwick A."/>
            <person name="Pang H."/>
        </authorList>
    </citation>
    <scope>NUCLEOTIDE SEQUENCE [LARGE SCALE GENOMIC DNA]</scope>
    <source>
        <strain evidence="2">SYSU2018</strain>
    </source>
</reference>
<feature type="compositionally biased region" description="Basic residues" evidence="1">
    <location>
        <begin position="9"/>
        <end position="19"/>
    </location>
</feature>
<dbReference type="SUPFAM" id="SSF57903">
    <property type="entry name" value="FYVE/PHD zinc finger"/>
    <property type="match status" value="1"/>
</dbReference>
<proteinExistence type="predicted"/>
<name>A0ABD2NHT0_9CUCU</name>
<dbReference type="AlphaFoldDB" id="A0ABD2NHT0"/>
<gene>
    <name evidence="2" type="ORF">HHI36_013273</name>
</gene>
<protein>
    <recommendedName>
        <fullName evidence="4">Zinc finger PHD-type domain-containing protein</fullName>
    </recommendedName>
</protein>
<comment type="caution">
    <text evidence="2">The sequence shown here is derived from an EMBL/GenBank/DDBJ whole genome shotgun (WGS) entry which is preliminary data.</text>
</comment>
<feature type="region of interest" description="Disordered" evidence="1">
    <location>
        <begin position="1"/>
        <end position="24"/>
    </location>
</feature>
<evidence type="ECO:0000313" key="2">
    <source>
        <dbReference type="EMBL" id="KAL3277932.1"/>
    </source>
</evidence>
<evidence type="ECO:0000313" key="3">
    <source>
        <dbReference type="Proteomes" id="UP001516400"/>
    </source>
</evidence>
<evidence type="ECO:0008006" key="4">
    <source>
        <dbReference type="Google" id="ProtNLM"/>
    </source>
</evidence>